<dbReference type="GO" id="GO:0004359">
    <property type="term" value="F:glutaminase activity"/>
    <property type="evidence" value="ECO:0007669"/>
    <property type="project" value="UniProtKB-UniRule"/>
</dbReference>
<name>A0A0A2GW44_9FLAO</name>
<dbReference type="OrthoDB" id="9788822at2"/>
<feature type="binding site" evidence="6">
    <location>
        <position position="64"/>
    </location>
    <ligand>
        <name>substrate</name>
    </ligand>
</feature>
<evidence type="ECO:0000256" key="5">
    <source>
        <dbReference type="ARBA" id="ARBA00049534"/>
    </source>
</evidence>
<dbReference type="Proteomes" id="UP000030140">
    <property type="component" value="Unassembled WGS sequence"/>
</dbReference>
<dbReference type="EC" id="3.5.1.2" evidence="3 6"/>
<feature type="binding site" evidence="6">
    <location>
        <position position="158"/>
    </location>
    <ligand>
        <name>substrate</name>
    </ligand>
</feature>
<dbReference type="PATRIC" id="fig|1300343.5.peg.181"/>
<comment type="similarity">
    <text evidence="1 6">Belongs to the glutaminase family.</text>
</comment>
<dbReference type="KEGG" id="ddo:I597_0182"/>
<comment type="caution">
    <text evidence="7">The sequence shown here is derived from an EMBL/GenBank/DDBJ whole genome shotgun (WGS) entry which is preliminary data.</text>
</comment>
<feature type="binding site" evidence="6">
    <location>
        <position position="189"/>
    </location>
    <ligand>
        <name>substrate</name>
    </ligand>
</feature>
<dbReference type="RefSeq" id="WP_035325632.1">
    <property type="nucleotide sequence ID" value="NZ_CP015125.1"/>
</dbReference>
<dbReference type="GO" id="GO:0006543">
    <property type="term" value="P:L-glutamine catabolic process"/>
    <property type="evidence" value="ECO:0007669"/>
    <property type="project" value="TreeGrafter"/>
</dbReference>
<dbReference type="PANTHER" id="PTHR12544:SF29">
    <property type="entry name" value="GLUTAMINASE"/>
    <property type="match status" value="1"/>
</dbReference>
<evidence type="ECO:0000313" key="7">
    <source>
        <dbReference type="EMBL" id="KGO06541.1"/>
    </source>
</evidence>
<dbReference type="InterPro" id="IPR015868">
    <property type="entry name" value="Glutaminase"/>
</dbReference>
<evidence type="ECO:0000256" key="6">
    <source>
        <dbReference type="HAMAP-Rule" id="MF_00313"/>
    </source>
</evidence>
<dbReference type="Pfam" id="PF04960">
    <property type="entry name" value="Glutaminase"/>
    <property type="match status" value="1"/>
</dbReference>
<feature type="binding site" evidence="6">
    <location>
        <position position="165"/>
    </location>
    <ligand>
        <name>substrate</name>
    </ligand>
</feature>
<dbReference type="SUPFAM" id="SSF56601">
    <property type="entry name" value="beta-lactamase/transpeptidase-like"/>
    <property type="match status" value="1"/>
</dbReference>
<keyword evidence="6" id="KW-0007">Acetylation</keyword>
<protein>
    <recommendedName>
        <fullName evidence="3 6">Glutaminase</fullName>
        <ecNumber evidence="3 6">3.5.1.2</ecNumber>
    </recommendedName>
</protein>
<keyword evidence="4 6" id="KW-0378">Hydrolase</keyword>
<evidence type="ECO:0000256" key="4">
    <source>
        <dbReference type="ARBA" id="ARBA00022801"/>
    </source>
</evidence>
<dbReference type="HAMAP" id="MF_00313">
    <property type="entry name" value="Glutaminase"/>
    <property type="match status" value="1"/>
</dbReference>
<feature type="binding site" evidence="6">
    <location>
        <position position="241"/>
    </location>
    <ligand>
        <name>substrate</name>
    </ligand>
</feature>
<feature type="binding site" evidence="6">
    <location>
        <position position="114"/>
    </location>
    <ligand>
        <name>substrate</name>
    </ligand>
</feature>
<dbReference type="NCBIfam" id="TIGR03814">
    <property type="entry name" value="Gln_ase"/>
    <property type="match status" value="1"/>
</dbReference>
<organism evidence="7 8">
    <name type="scientific">Dokdonia donghaensis DSW-1</name>
    <dbReference type="NCBI Taxonomy" id="1300343"/>
    <lineage>
        <taxon>Bacteria</taxon>
        <taxon>Pseudomonadati</taxon>
        <taxon>Bacteroidota</taxon>
        <taxon>Flavobacteriia</taxon>
        <taxon>Flavobacteriales</taxon>
        <taxon>Flavobacteriaceae</taxon>
        <taxon>Dokdonia</taxon>
    </lineage>
</organism>
<evidence type="ECO:0000313" key="8">
    <source>
        <dbReference type="Proteomes" id="UP000030140"/>
    </source>
</evidence>
<evidence type="ECO:0000256" key="3">
    <source>
        <dbReference type="ARBA" id="ARBA00012918"/>
    </source>
</evidence>
<dbReference type="InterPro" id="IPR012338">
    <property type="entry name" value="Beta-lactam/transpept-like"/>
</dbReference>
<dbReference type="NCBIfam" id="NF002133">
    <property type="entry name" value="PRK00971.1-2"/>
    <property type="match status" value="1"/>
</dbReference>
<sequence>MIDCQPIVDKTYKKVLAMENSGNVASYIPELAKVDDTKFGVCLTTQTGEVFTAGDATVKFSIQSIAKVLSLSLVLSKIGDDLWKRMDFEPSGTAFNSLVQLESENGIPRNPLINAGAIVVCDIICELFDNPKEALLDYIREVSGIEDLRYSENIAHSEQQTGYRNFALANFIKSFNNIKNTCDQVTDLYFHLCSIEMTCEQLSYTFGFLANRGKQFNTGKTIVTPNQAKRINAIMQTCGFYDEAGEFAYKVGLPGKSGVGGGMVAILPGSYAIAVWSPKLNKQGNSYRGMKFLQYFTDETQDTVF</sequence>
<accession>A0A0A2GW44</accession>
<comment type="subunit">
    <text evidence="2 6">Homotetramer.</text>
</comment>
<reference evidence="7 8" key="1">
    <citation type="submission" date="2014-10" db="EMBL/GenBank/DDBJ databases">
        <title>Draft genome sequence of the proteorhodopsin-containing marine bacterium Dokdonia donghaensis.</title>
        <authorList>
            <person name="Gomez-Consarnau L."/>
            <person name="Gonzalez J.M."/>
            <person name="Riedel T."/>
            <person name="Jaenicke S."/>
            <person name="Wagner-Doebler I."/>
            <person name="Fuhrman J.A."/>
        </authorList>
    </citation>
    <scope>NUCLEOTIDE SEQUENCE [LARGE SCALE GENOMIC DNA]</scope>
    <source>
        <strain evidence="7 8">DSW-1</strain>
    </source>
</reference>
<proteinExistence type="inferred from homology"/>
<dbReference type="Gene3D" id="3.40.710.10">
    <property type="entry name" value="DD-peptidase/beta-lactamase superfamily"/>
    <property type="match status" value="1"/>
</dbReference>
<evidence type="ECO:0000256" key="2">
    <source>
        <dbReference type="ARBA" id="ARBA00011881"/>
    </source>
</evidence>
<feature type="binding site" evidence="6">
    <location>
        <position position="259"/>
    </location>
    <ligand>
        <name>substrate</name>
    </ligand>
</feature>
<evidence type="ECO:0000256" key="1">
    <source>
        <dbReference type="ARBA" id="ARBA00011076"/>
    </source>
</evidence>
<dbReference type="AlphaFoldDB" id="A0A0A2GW44"/>
<dbReference type="FunFam" id="3.40.710.10:FF:000005">
    <property type="entry name" value="Glutaminase"/>
    <property type="match status" value="1"/>
</dbReference>
<comment type="catalytic activity">
    <reaction evidence="5 6">
        <text>L-glutamine + H2O = L-glutamate + NH4(+)</text>
        <dbReference type="Rhea" id="RHEA:15889"/>
        <dbReference type="ChEBI" id="CHEBI:15377"/>
        <dbReference type="ChEBI" id="CHEBI:28938"/>
        <dbReference type="ChEBI" id="CHEBI:29985"/>
        <dbReference type="ChEBI" id="CHEBI:58359"/>
        <dbReference type="EC" id="3.5.1.2"/>
    </reaction>
</comment>
<keyword evidence="8" id="KW-1185">Reference proteome</keyword>
<gene>
    <name evidence="6" type="primary">glsA</name>
    <name evidence="7" type="ORF">NV36_06600</name>
</gene>
<dbReference type="GO" id="GO:0006537">
    <property type="term" value="P:glutamate biosynthetic process"/>
    <property type="evidence" value="ECO:0007669"/>
    <property type="project" value="TreeGrafter"/>
</dbReference>
<dbReference type="EMBL" id="JSAQ01000001">
    <property type="protein sequence ID" value="KGO06541.1"/>
    <property type="molecule type" value="Genomic_DNA"/>
</dbReference>
<dbReference type="PANTHER" id="PTHR12544">
    <property type="entry name" value="GLUTAMINASE"/>
    <property type="match status" value="1"/>
</dbReference>